<dbReference type="SUPFAM" id="SSF51182">
    <property type="entry name" value="RmlC-like cupins"/>
    <property type="match status" value="1"/>
</dbReference>
<dbReference type="Proteomes" id="UP000011863">
    <property type="component" value="Chromosome"/>
</dbReference>
<evidence type="ECO:0000313" key="3">
    <source>
        <dbReference type="Proteomes" id="UP000011863"/>
    </source>
</evidence>
<dbReference type="Gene3D" id="2.60.120.10">
    <property type="entry name" value="Jelly Rolls"/>
    <property type="match status" value="1"/>
</dbReference>
<dbReference type="CDD" id="cd06121">
    <property type="entry name" value="cupin_YML079wp"/>
    <property type="match status" value="1"/>
</dbReference>
<reference evidence="2 3" key="1">
    <citation type="journal article" date="2013" name="Int. J. Syst. Evol. Microbiol.">
        <title>Ilumatobacter nonamiense sp. nov. and Ilumatobacter coccineum sp. nov., isolated from seashore sand.</title>
        <authorList>
            <person name="Matsumoto A."/>
            <person name="Kasai H."/>
            <person name="Matsuo Y."/>
            <person name="Shizuri Y."/>
            <person name="Ichikawa N."/>
            <person name="Fujita N."/>
            <person name="Omura S."/>
            <person name="Takahashi Y."/>
        </authorList>
    </citation>
    <scope>NUCLEOTIDE SEQUENCE [LARGE SCALE GENOMIC DNA]</scope>
    <source>
        <strain evidence="3">NBRC 103263 / KCTC 29153 / YM16-304</strain>
    </source>
</reference>
<gene>
    <name evidence="2" type="ORF">YM304_03650</name>
</gene>
<dbReference type="AlphaFoldDB" id="A0A6C7E5W7"/>
<dbReference type="InterPro" id="IPR011051">
    <property type="entry name" value="RmlC_Cupin_sf"/>
</dbReference>
<dbReference type="EMBL" id="AP012057">
    <property type="protein sequence ID" value="BAN00679.1"/>
    <property type="molecule type" value="Genomic_DNA"/>
</dbReference>
<dbReference type="RefSeq" id="WP_015439927.1">
    <property type="nucleotide sequence ID" value="NC_020520.1"/>
</dbReference>
<accession>A0A6C7E5W7</accession>
<feature type="domain" description="DUF985" evidence="1">
    <location>
        <begin position="14"/>
        <end position="141"/>
    </location>
</feature>
<organism evidence="2 3">
    <name type="scientific">Ilumatobacter coccineus (strain NBRC 103263 / KCTC 29153 / YM16-304)</name>
    <dbReference type="NCBI Taxonomy" id="1313172"/>
    <lineage>
        <taxon>Bacteria</taxon>
        <taxon>Bacillati</taxon>
        <taxon>Actinomycetota</taxon>
        <taxon>Acidimicrobiia</taxon>
        <taxon>Acidimicrobiales</taxon>
        <taxon>Ilumatobacteraceae</taxon>
        <taxon>Ilumatobacter</taxon>
    </lineage>
</organism>
<sequence length="150" mass="16635">MSDHAAPISDEARRLIDEFGLEPHPEGGWYRQTFADEATDGTLRSTAIYYLLNAGERSRWHRVLHASEVWHHYAGDALRLRISPDGESVTEHLLGVAVDRGERPQVVVPTGEWQSAEPTGSWTLVGCTVAPGFRFDQFELAPPGWEPGTG</sequence>
<keyword evidence="3" id="KW-1185">Reference proteome</keyword>
<dbReference type="InterPro" id="IPR014710">
    <property type="entry name" value="RmlC-like_jellyroll"/>
</dbReference>
<evidence type="ECO:0000313" key="2">
    <source>
        <dbReference type="EMBL" id="BAN00679.1"/>
    </source>
</evidence>
<name>A0A6C7E5W7_ILUCY</name>
<dbReference type="Pfam" id="PF06172">
    <property type="entry name" value="Cupin_5"/>
    <property type="match status" value="1"/>
</dbReference>
<dbReference type="KEGG" id="aym:YM304_03650"/>
<dbReference type="PANTHER" id="PTHR33387:SF3">
    <property type="entry name" value="DUF985 DOMAIN-CONTAINING PROTEIN"/>
    <property type="match status" value="1"/>
</dbReference>
<dbReference type="PANTHER" id="PTHR33387">
    <property type="entry name" value="RMLC-LIKE JELLY ROLL FOLD PROTEIN"/>
    <property type="match status" value="1"/>
</dbReference>
<protein>
    <recommendedName>
        <fullName evidence="1">DUF985 domain-containing protein</fullName>
    </recommendedName>
</protein>
<dbReference type="InterPro" id="IPR039935">
    <property type="entry name" value="YML079W-like"/>
</dbReference>
<dbReference type="OrthoDB" id="9798288at2"/>
<evidence type="ECO:0000259" key="1">
    <source>
        <dbReference type="Pfam" id="PF06172"/>
    </source>
</evidence>
<proteinExistence type="predicted"/>
<dbReference type="InterPro" id="IPR009327">
    <property type="entry name" value="Cupin_DUF985"/>
</dbReference>